<dbReference type="Gramene" id="PGSC0003DMT400088652">
    <property type="protein sequence ID" value="PGSC0003DMT400088652"/>
    <property type="gene ID" value="PGSC0003DMG400038223"/>
</dbReference>
<dbReference type="HOGENOM" id="CLU_2594462_0_0_1"/>
<name>M1DGF6_SOLTU</name>
<dbReference type="InParanoid" id="M1DGF6"/>
<evidence type="ECO:0000313" key="1">
    <source>
        <dbReference type="EnsemblPlants" id="PGSC0003DMT400088652"/>
    </source>
</evidence>
<reference evidence="2" key="1">
    <citation type="journal article" date="2011" name="Nature">
        <title>Genome sequence and analysis of the tuber crop potato.</title>
        <authorList>
            <consortium name="The Potato Genome Sequencing Consortium"/>
        </authorList>
    </citation>
    <scope>NUCLEOTIDE SEQUENCE [LARGE SCALE GENOMIC DNA]</scope>
    <source>
        <strain evidence="2">cv. DM1-3 516 R44</strain>
    </source>
</reference>
<sequence>MDVPRREIRYEDWFFFELKYERWVARRMEQDNVDQEVPLNVLAQAPSQAPINPLNENIANLEFRSAFQVFSQAVKAEDNR</sequence>
<dbReference type="PaxDb" id="4113-PGSC0003DMT400088652"/>
<dbReference type="EnsemblPlants" id="PGSC0003DMT400088652">
    <property type="protein sequence ID" value="PGSC0003DMT400088652"/>
    <property type="gene ID" value="PGSC0003DMG400038223"/>
</dbReference>
<proteinExistence type="predicted"/>
<evidence type="ECO:0000313" key="2">
    <source>
        <dbReference type="Proteomes" id="UP000011115"/>
    </source>
</evidence>
<dbReference type="AlphaFoldDB" id="M1DGF6"/>
<keyword evidence="2" id="KW-1185">Reference proteome</keyword>
<accession>M1DGF6</accession>
<organism evidence="1 2">
    <name type="scientific">Solanum tuberosum</name>
    <name type="common">Potato</name>
    <dbReference type="NCBI Taxonomy" id="4113"/>
    <lineage>
        <taxon>Eukaryota</taxon>
        <taxon>Viridiplantae</taxon>
        <taxon>Streptophyta</taxon>
        <taxon>Embryophyta</taxon>
        <taxon>Tracheophyta</taxon>
        <taxon>Spermatophyta</taxon>
        <taxon>Magnoliopsida</taxon>
        <taxon>eudicotyledons</taxon>
        <taxon>Gunneridae</taxon>
        <taxon>Pentapetalae</taxon>
        <taxon>asterids</taxon>
        <taxon>lamiids</taxon>
        <taxon>Solanales</taxon>
        <taxon>Solanaceae</taxon>
        <taxon>Solanoideae</taxon>
        <taxon>Solaneae</taxon>
        <taxon>Solanum</taxon>
    </lineage>
</organism>
<dbReference type="Proteomes" id="UP000011115">
    <property type="component" value="Unassembled WGS sequence"/>
</dbReference>
<protein>
    <submittedName>
        <fullName evidence="1">Uncharacterized protein</fullName>
    </submittedName>
</protein>
<reference evidence="1" key="2">
    <citation type="submission" date="2015-06" db="UniProtKB">
        <authorList>
            <consortium name="EnsemblPlants"/>
        </authorList>
    </citation>
    <scope>IDENTIFICATION</scope>
    <source>
        <strain evidence="1">DM1-3 516 R44</strain>
    </source>
</reference>